<keyword evidence="2" id="KW-1133">Transmembrane helix</keyword>
<dbReference type="EMBL" id="UINC01003335">
    <property type="protein sequence ID" value="SVA05402.1"/>
    <property type="molecule type" value="Genomic_DNA"/>
</dbReference>
<reference evidence="3" key="1">
    <citation type="submission" date="2018-05" db="EMBL/GenBank/DDBJ databases">
        <authorList>
            <person name="Lanie J.A."/>
            <person name="Ng W.-L."/>
            <person name="Kazmierczak K.M."/>
            <person name="Andrzejewski T.M."/>
            <person name="Davidsen T.M."/>
            <person name="Wayne K.J."/>
            <person name="Tettelin H."/>
            <person name="Glass J.I."/>
            <person name="Rusch D."/>
            <person name="Podicherti R."/>
            <person name="Tsui H.-C.T."/>
            <person name="Winkler M.E."/>
        </authorList>
    </citation>
    <scope>NUCLEOTIDE SEQUENCE</scope>
</reference>
<evidence type="ECO:0000313" key="3">
    <source>
        <dbReference type="EMBL" id="SVA05402.1"/>
    </source>
</evidence>
<feature type="region of interest" description="Disordered" evidence="1">
    <location>
        <begin position="143"/>
        <end position="180"/>
    </location>
</feature>
<keyword evidence="2" id="KW-0812">Transmembrane</keyword>
<evidence type="ECO:0000256" key="1">
    <source>
        <dbReference type="SAM" id="MobiDB-lite"/>
    </source>
</evidence>
<name>A0A381SN03_9ZZZZ</name>
<keyword evidence="2" id="KW-0472">Membrane</keyword>
<accession>A0A381SN03</accession>
<proteinExistence type="predicted"/>
<organism evidence="3">
    <name type="scientific">marine metagenome</name>
    <dbReference type="NCBI Taxonomy" id="408172"/>
    <lineage>
        <taxon>unclassified sequences</taxon>
        <taxon>metagenomes</taxon>
        <taxon>ecological metagenomes</taxon>
    </lineage>
</organism>
<evidence type="ECO:0000256" key="2">
    <source>
        <dbReference type="SAM" id="Phobius"/>
    </source>
</evidence>
<sequence length="180" mass="20794">MLVLAYVALTALLLIFCLYSRFSNKLKTTVVLIMAFFYVLTWLGYKQVLGWPSTQEIPEEFRLIWVSIDEPDKFTKREGQIYFWIRYMDEADIPFGKPRAFSLVWSEENHKIAQSALLKLKDGTQLNGRKTYGVLDADKFDERANPYEESASSSNEEGNPSFEFQEVSPPSLPPKAKFEN</sequence>
<gene>
    <name evidence="3" type="ORF">METZ01_LOCUS58256</name>
</gene>
<feature type="transmembrane region" description="Helical" evidence="2">
    <location>
        <begin position="27"/>
        <end position="45"/>
    </location>
</feature>
<feature type="compositionally biased region" description="Low complexity" evidence="1">
    <location>
        <begin position="148"/>
        <end position="157"/>
    </location>
</feature>
<dbReference type="AlphaFoldDB" id="A0A381SN03"/>
<protein>
    <submittedName>
        <fullName evidence="3">Uncharacterized protein</fullName>
    </submittedName>
</protein>